<proteinExistence type="inferred from homology"/>
<dbReference type="InterPro" id="IPR027417">
    <property type="entry name" value="P-loop_NTPase"/>
</dbReference>
<protein>
    <recommendedName>
        <fullName evidence="3">TerD domain-containing protein</fullName>
    </recommendedName>
</protein>
<feature type="region of interest" description="Disordered" evidence="2">
    <location>
        <begin position="195"/>
        <end position="258"/>
    </location>
</feature>
<dbReference type="PANTHER" id="PTHR32097">
    <property type="entry name" value="CAMP-BINDING PROTEIN 1-RELATED"/>
    <property type="match status" value="1"/>
</dbReference>
<dbReference type="PANTHER" id="PTHR32097:SF4">
    <property type="entry name" value="GENERAL STRESS PROTEIN 16U"/>
    <property type="match status" value="1"/>
</dbReference>
<organism evidence="4 5">
    <name type="scientific">Streptomyces olivoverticillatus</name>
    <dbReference type="NCBI Taxonomy" id="66427"/>
    <lineage>
        <taxon>Bacteria</taxon>
        <taxon>Bacillati</taxon>
        <taxon>Actinomycetota</taxon>
        <taxon>Actinomycetes</taxon>
        <taxon>Kitasatosporales</taxon>
        <taxon>Streptomycetaceae</taxon>
        <taxon>Streptomyces</taxon>
    </lineage>
</organism>
<name>A0A7W7LMU4_9ACTN</name>
<keyword evidence="5" id="KW-1185">Reference proteome</keyword>
<dbReference type="Pfam" id="PF02342">
    <property type="entry name" value="TerD"/>
    <property type="match status" value="1"/>
</dbReference>
<gene>
    <name evidence="4" type="ORF">FHS39_002005</name>
</gene>
<reference evidence="4 5" key="1">
    <citation type="submission" date="2020-08" db="EMBL/GenBank/DDBJ databases">
        <title>Genomic Encyclopedia of Type Strains, Phase III (KMG-III): the genomes of soil and plant-associated and newly described type strains.</title>
        <authorList>
            <person name="Whitman W."/>
        </authorList>
    </citation>
    <scope>NUCLEOTIDE SEQUENCE [LARGE SCALE GENOMIC DNA]</scope>
    <source>
        <strain evidence="4 5">CECT 3266</strain>
    </source>
</reference>
<dbReference type="Gene3D" id="3.40.50.300">
    <property type="entry name" value="P-loop containing nucleotide triphosphate hydrolases"/>
    <property type="match status" value="1"/>
</dbReference>
<evidence type="ECO:0000313" key="4">
    <source>
        <dbReference type="EMBL" id="MBB4892994.1"/>
    </source>
</evidence>
<dbReference type="InterPro" id="IPR003325">
    <property type="entry name" value="TerD"/>
</dbReference>
<evidence type="ECO:0000256" key="2">
    <source>
        <dbReference type="SAM" id="MobiDB-lite"/>
    </source>
</evidence>
<dbReference type="Gene3D" id="2.60.60.30">
    <property type="entry name" value="sav2460 like domains"/>
    <property type="match status" value="1"/>
</dbReference>
<sequence>MTAELVRGQNHPLPGTRLEIRISAAHPVLAGATLGDAEGKVPGADWVAHPASPKLPGLEVSVQAAAEHRLAVDLEAVPETAHRVSILLALPSGADGPARFGELAAPFLAVVGADGAEAVTYTVAGLDAESAVVALELYRRQDAWKARAVGQGYAGGLAAMLHDQGLPEAVEMAAGIEEAVACGMARAVASAPPETTAISYRHPGRRTQTPPAPAPEAASAAAAPVSDAGPAPVPAVSPGTPGEEPSGDGEPVPVAGDASGWTMNERLYNQVWGMFEDLARATAAYRSAVDFAESRLEQELDRVLADPATRVGPAADAAREEARAKHAELVQQARAVLDRDLGRLVAETEVVEHALPPAYARWDNPVWQAYQVPLETPMALRLGDLHLPERKDLRIPMLVRLPLERGLWIDSGRNSGGLDTAVPDSAELRRLAVECAVAHAVRLLAVHPVGDYRVHVIDPAGSAATALAPLLEAGALREPPAAGAQGVGEVLAGLTRRVDLVQMAVRSGAVDSLPADVDTAEQLLIVNDFPHGFDDRSVTQLRYLADEGPSVGVHLMMVADRDDARAYGPVLDPLWRSLLRITPVADDHLADPWVGHAWTYEPSAVPAGSDVMRQVLGRVGQARRAYGI</sequence>
<accession>A0A7W7LMU4</accession>
<dbReference type="InterPro" id="IPR051324">
    <property type="entry name" value="Stress/Tellurium_Resist"/>
</dbReference>
<comment type="caution">
    <text evidence="4">The sequence shown here is derived from an EMBL/GenBank/DDBJ whole genome shotgun (WGS) entry which is preliminary data.</text>
</comment>
<feature type="domain" description="TerD" evidence="3">
    <location>
        <begin position="66"/>
        <end position="162"/>
    </location>
</feature>
<evidence type="ECO:0000259" key="3">
    <source>
        <dbReference type="Pfam" id="PF02342"/>
    </source>
</evidence>
<dbReference type="AlphaFoldDB" id="A0A7W7LMU4"/>
<feature type="compositionally biased region" description="Low complexity" evidence="2">
    <location>
        <begin position="215"/>
        <end position="242"/>
    </location>
</feature>
<dbReference type="EMBL" id="JACHJH010000002">
    <property type="protein sequence ID" value="MBB4892994.1"/>
    <property type="molecule type" value="Genomic_DNA"/>
</dbReference>
<dbReference type="CDD" id="cd06974">
    <property type="entry name" value="TerD_like"/>
    <property type="match status" value="1"/>
</dbReference>
<dbReference type="Proteomes" id="UP000556084">
    <property type="component" value="Unassembled WGS sequence"/>
</dbReference>
<dbReference type="RefSeq" id="WP_184348462.1">
    <property type="nucleotide sequence ID" value="NZ_JACHJH010000002.1"/>
</dbReference>
<evidence type="ECO:0000256" key="1">
    <source>
        <dbReference type="ARBA" id="ARBA00008775"/>
    </source>
</evidence>
<evidence type="ECO:0000313" key="5">
    <source>
        <dbReference type="Proteomes" id="UP000556084"/>
    </source>
</evidence>
<comment type="similarity">
    <text evidence="1">Belongs to the CAPAB/TerDEXZ family.</text>
</comment>